<dbReference type="Pfam" id="PF01694">
    <property type="entry name" value="Rhomboid"/>
    <property type="match status" value="1"/>
</dbReference>
<feature type="transmembrane region" description="Helical" evidence="5">
    <location>
        <begin position="63"/>
        <end position="92"/>
    </location>
</feature>
<reference evidence="7 8" key="2">
    <citation type="journal article" date="2017" name="Antonie Van Leeuwenhoek">
        <title>Rhizobium rhizosphaerae sp. nov., a novel species isolated from rice rhizosphere.</title>
        <authorList>
            <person name="Zhao J.J."/>
            <person name="Zhang J."/>
            <person name="Zhang R.J."/>
            <person name="Zhang C.W."/>
            <person name="Yin H.Q."/>
            <person name="Zhang X.X."/>
        </authorList>
    </citation>
    <scope>NUCLEOTIDE SEQUENCE [LARGE SCALE GENOMIC DNA]</scope>
    <source>
        <strain evidence="7 8">ACAM 611</strain>
    </source>
</reference>
<evidence type="ECO:0000259" key="6">
    <source>
        <dbReference type="Pfam" id="PF01694"/>
    </source>
</evidence>
<proteinExistence type="predicted"/>
<dbReference type="InterPro" id="IPR035952">
    <property type="entry name" value="Rhomboid-like_sf"/>
</dbReference>
<feature type="transmembrane region" description="Helical" evidence="5">
    <location>
        <begin position="174"/>
        <end position="193"/>
    </location>
</feature>
<evidence type="ECO:0000313" key="8">
    <source>
        <dbReference type="Proteomes" id="UP000053586"/>
    </source>
</evidence>
<dbReference type="GO" id="GO:0004252">
    <property type="term" value="F:serine-type endopeptidase activity"/>
    <property type="evidence" value="ECO:0007669"/>
    <property type="project" value="InterPro"/>
</dbReference>
<evidence type="ECO:0000256" key="1">
    <source>
        <dbReference type="ARBA" id="ARBA00004141"/>
    </source>
</evidence>
<dbReference type="SUPFAM" id="SSF144091">
    <property type="entry name" value="Rhomboid-like"/>
    <property type="match status" value="1"/>
</dbReference>
<name>H5TCT7_9ALTE</name>
<reference evidence="7 8" key="1">
    <citation type="journal article" date="2012" name="J. Bacteriol.">
        <title>Genome sequence of proteorhodopsin-containing sea ice bacterium Glaciecola punicea ACAM 611T.</title>
        <authorList>
            <person name="Qin Q.-L."/>
            <person name="Xie B.-B."/>
            <person name="Shu Y.-L."/>
            <person name="Rong J.-C."/>
            <person name="Zhao D.-L."/>
            <person name="Zhang X.-Y."/>
            <person name="Chen X.-L."/>
            <person name="Zhou B.-C."/>
            <person name="Zhanga Y.-Z."/>
        </authorList>
    </citation>
    <scope>NUCLEOTIDE SEQUENCE [LARGE SCALE GENOMIC DNA]</scope>
    <source>
        <strain evidence="7 8">ACAM 611</strain>
    </source>
</reference>
<protein>
    <submittedName>
        <fullName evidence="7">Rhomboid-like protein</fullName>
    </submittedName>
</protein>
<feature type="transmembrane region" description="Helical" evidence="5">
    <location>
        <begin position="148"/>
        <end position="168"/>
    </location>
</feature>
<keyword evidence="4 5" id="KW-0472">Membrane</keyword>
<dbReference type="RefSeq" id="WP_006005935.1">
    <property type="nucleotide sequence ID" value="NZ_BAET01000022.1"/>
</dbReference>
<dbReference type="AlphaFoldDB" id="H5TCT7"/>
<evidence type="ECO:0000256" key="3">
    <source>
        <dbReference type="ARBA" id="ARBA00022989"/>
    </source>
</evidence>
<sequence length="198" mass="22381">MSTLTHRMPFYSMPQSKSLLKKRLLIVGYIFVALLIIEVINIFTGRLLNQFSIVPRALYSLPFIFTAPLLHATLQHFLSNIATLCVFVFLVLQFGERKFVTLSLGLVIGTGLLVWLFGRNAFHLGASGVIYGYFGFLLLAGFLSKKLVLILISVLVAIFYGTMVWGVLPNQPYISWESHLFGFVSGLYLAWLLTKRRQ</sequence>
<feature type="domain" description="Peptidase S54 rhomboid" evidence="6">
    <location>
        <begin position="64"/>
        <end position="195"/>
    </location>
</feature>
<dbReference type="PANTHER" id="PTHR43066">
    <property type="entry name" value="RHOMBOID-RELATED PROTEIN"/>
    <property type="match status" value="1"/>
</dbReference>
<dbReference type="Proteomes" id="UP000053586">
    <property type="component" value="Unassembled WGS sequence"/>
</dbReference>
<keyword evidence="3 5" id="KW-1133">Transmembrane helix</keyword>
<comment type="subcellular location">
    <subcellularLocation>
        <location evidence="1">Membrane</location>
        <topology evidence="1">Multi-pass membrane protein</topology>
    </subcellularLocation>
</comment>
<comment type="caution">
    <text evidence="7">The sequence shown here is derived from an EMBL/GenBank/DDBJ whole genome shotgun (WGS) entry which is preliminary data.</text>
</comment>
<dbReference type="InterPro" id="IPR022764">
    <property type="entry name" value="Peptidase_S54_rhomboid_dom"/>
</dbReference>
<dbReference type="STRING" id="56804.BAE46_11470"/>
<evidence type="ECO:0000256" key="5">
    <source>
        <dbReference type="SAM" id="Phobius"/>
    </source>
</evidence>
<dbReference type="Gene3D" id="1.20.1540.10">
    <property type="entry name" value="Rhomboid-like"/>
    <property type="match status" value="1"/>
</dbReference>
<dbReference type="eggNOG" id="COG0705">
    <property type="taxonomic scope" value="Bacteria"/>
</dbReference>
<evidence type="ECO:0000256" key="4">
    <source>
        <dbReference type="ARBA" id="ARBA00023136"/>
    </source>
</evidence>
<evidence type="ECO:0000256" key="2">
    <source>
        <dbReference type="ARBA" id="ARBA00022692"/>
    </source>
</evidence>
<dbReference type="EMBL" id="BAET01000022">
    <property type="protein sequence ID" value="GAB56114.1"/>
    <property type="molecule type" value="Genomic_DNA"/>
</dbReference>
<keyword evidence="8" id="KW-1185">Reference proteome</keyword>
<feature type="transmembrane region" description="Helical" evidence="5">
    <location>
        <begin position="24"/>
        <end position="43"/>
    </location>
</feature>
<keyword evidence="2 5" id="KW-0812">Transmembrane</keyword>
<feature type="transmembrane region" description="Helical" evidence="5">
    <location>
        <begin position="99"/>
        <end position="118"/>
    </location>
</feature>
<evidence type="ECO:0000313" key="7">
    <source>
        <dbReference type="EMBL" id="GAB56114.1"/>
    </source>
</evidence>
<accession>H5TCT7</accession>
<organism evidence="7 8">
    <name type="scientific">Glaciecola punicea ACAM 611</name>
    <dbReference type="NCBI Taxonomy" id="1121923"/>
    <lineage>
        <taxon>Bacteria</taxon>
        <taxon>Pseudomonadati</taxon>
        <taxon>Pseudomonadota</taxon>
        <taxon>Gammaproteobacteria</taxon>
        <taxon>Alteromonadales</taxon>
        <taxon>Alteromonadaceae</taxon>
        <taxon>Glaciecola</taxon>
    </lineage>
</organism>
<feature type="transmembrane region" description="Helical" evidence="5">
    <location>
        <begin position="124"/>
        <end position="143"/>
    </location>
</feature>
<gene>
    <name evidence="7" type="ORF">GPUN_1999</name>
</gene>
<dbReference type="GO" id="GO:0016020">
    <property type="term" value="C:membrane"/>
    <property type="evidence" value="ECO:0007669"/>
    <property type="project" value="UniProtKB-SubCell"/>
</dbReference>